<dbReference type="STRING" id="1122159.SAMN02745246_00987"/>
<reference evidence="3 4" key="1">
    <citation type="submission" date="2018-07" db="EMBL/GenBank/DDBJ databases">
        <title>Leeuwenhoekiella genomics.</title>
        <authorList>
            <person name="Tahon G."/>
            <person name="Willems A."/>
        </authorList>
    </citation>
    <scope>NUCLEOTIDE SEQUENCE [LARGE SCALE GENOMIC DNA]</scope>
    <source>
        <strain evidence="3 4">LMG 1345</strain>
    </source>
</reference>
<protein>
    <submittedName>
        <fullName evidence="3">Putative secreted protein (Por secretion system target)</fullName>
    </submittedName>
</protein>
<dbReference type="EMBL" id="QOVL01000004">
    <property type="protein sequence ID" value="RXG32366.1"/>
    <property type="molecule type" value="Genomic_DNA"/>
</dbReference>
<keyword evidence="1" id="KW-0732">Signal</keyword>
<accession>A0A4Q0PP54</accession>
<comment type="caution">
    <text evidence="3">The sequence shown here is derived from an EMBL/GenBank/DDBJ whole genome shotgun (WGS) entry which is preliminary data.</text>
</comment>
<dbReference type="InterPro" id="IPR041286">
    <property type="entry name" value="MBG_2"/>
</dbReference>
<feature type="non-terminal residue" evidence="3">
    <location>
        <position position="1"/>
    </location>
</feature>
<evidence type="ECO:0000259" key="2">
    <source>
        <dbReference type="Pfam" id="PF18676"/>
    </source>
</evidence>
<evidence type="ECO:0000313" key="4">
    <source>
        <dbReference type="Proteomes" id="UP000290608"/>
    </source>
</evidence>
<feature type="domain" description="MBG" evidence="2">
    <location>
        <begin position="44"/>
        <end position="116"/>
    </location>
</feature>
<dbReference type="Pfam" id="PF18676">
    <property type="entry name" value="MBG_2"/>
    <property type="match status" value="1"/>
</dbReference>
<gene>
    <name evidence="3" type="ORF">DSL99_1172</name>
</gene>
<dbReference type="AlphaFoldDB" id="A0A4Q0PP54"/>
<dbReference type="Gene3D" id="3.30.160.710">
    <property type="match status" value="1"/>
</dbReference>
<sequence>GTSVAYANNSRTDVGTQEVTATITGSNYNALVLTADLTITPATLMVTAEDQTKVYGAADPAFTVSYSGFVNGDDATALGGTLNLTREVGEEVGSYAITASGYTSEDYTIGYTDGTLDITPASQSINFNPLPVLSLESDADFQLEAEASSGLPIRYTYSYTSNVPAAMVSVDGFVSLVQSGTILITASQDGNENYLPATPVTQELIVNSSDARITSLSIGDIQFNDPDALTVYTLDCDTAVDELEVSYQTEANATSSMPLNFTVDVSRPGVYRYTILITSQDGMSSRSYDIEIYKRFVFEEIVVQKFNNTLLVNNNPDTNGGYRFTDFTWYKNGRVIGNGHYFSEGDESSDLLDPLANYRVELTTTDGDVLSTCTFNIELQTSGKIHLAPNPVEATASATLFADFDQEELKNMKISILSLSGTLIDTFYTSVSKSTIQMPSSIQAGVYLLVCETSKQRQTVQFIVY</sequence>
<dbReference type="RefSeq" id="WP_164917829.1">
    <property type="nucleotide sequence ID" value="NZ_QOVL01000004.1"/>
</dbReference>
<dbReference type="NCBIfam" id="TIGR04183">
    <property type="entry name" value="Por_Secre_tail"/>
    <property type="match status" value="1"/>
</dbReference>
<evidence type="ECO:0000256" key="1">
    <source>
        <dbReference type="ARBA" id="ARBA00022729"/>
    </source>
</evidence>
<evidence type="ECO:0000313" key="3">
    <source>
        <dbReference type="EMBL" id="RXG32366.1"/>
    </source>
</evidence>
<name>A0A4Q0PP54_9FLAO</name>
<organism evidence="3 4">
    <name type="scientific">Leeuwenhoekiella marinoflava</name>
    <dbReference type="NCBI Taxonomy" id="988"/>
    <lineage>
        <taxon>Bacteria</taxon>
        <taxon>Pseudomonadati</taxon>
        <taxon>Bacteroidota</taxon>
        <taxon>Flavobacteriia</taxon>
        <taxon>Flavobacteriales</taxon>
        <taxon>Flavobacteriaceae</taxon>
        <taxon>Leeuwenhoekiella</taxon>
    </lineage>
</organism>
<proteinExistence type="predicted"/>
<dbReference type="InterPro" id="IPR026444">
    <property type="entry name" value="Secre_tail"/>
</dbReference>
<dbReference type="Proteomes" id="UP000290608">
    <property type="component" value="Unassembled WGS sequence"/>
</dbReference>